<gene>
    <name evidence="4" type="ORF">GR316_11880</name>
</gene>
<keyword evidence="2" id="KW-0564">Palmitate</keyword>
<sequence>MIRTSFPLRHAVRNGTALVLVAAVLAGCGAVDYTPPTAELPASFSADAPARDATRNQQWWAAFNDAQLNQMIQLGLARNLDVAQSIEAVNEARANARLAGAADTPVISTSASATRGDSDGTGVVTTQTSGTAEVSWMIDLFGRNANRRAQAGAELDSAYLSVDVARLTMMSAIANAYIDARYYQEAMALTRQSIESRQKSLELTQAQVEYGSAPRLDLVQAQQLVAQAQAQLPALEVGFDQSVNSLATLTNQRTAVLKGMMVRGAPQPRPRYSASVGVPAEAIRNRPDVIAAERDYAAAVYGIGVAKAAFYPSLSLSGSITPIDVSGSGSVKTWSFGPTLSLPIFNQTNNANLSITESRARQQNLNWNATVLDAIEEVENALAAYNRDGRNIAAQRRLVETAQETVDLARTSFEIGDTQFFTVLDAERTLLDARTSLAQAVRQQASNFVALSVATAGSGLGPRAPATSEASVQTAAAN</sequence>
<keyword evidence="2" id="KW-1134">Transmembrane beta strand</keyword>
<keyword evidence="2" id="KW-0449">Lipoprotein</keyword>
<dbReference type="RefSeq" id="WP_211785227.1">
    <property type="nucleotide sequence ID" value="NZ_CP047290.1"/>
</dbReference>
<evidence type="ECO:0000313" key="5">
    <source>
        <dbReference type="Proteomes" id="UP000679284"/>
    </source>
</evidence>
<dbReference type="PANTHER" id="PTHR30203">
    <property type="entry name" value="OUTER MEMBRANE CATION EFFLUX PROTEIN"/>
    <property type="match status" value="1"/>
</dbReference>
<geneLocation type="plasmid" evidence="4 5">
    <name>unnamed1</name>
</geneLocation>
<dbReference type="Gene3D" id="1.20.1600.10">
    <property type="entry name" value="Outer membrane efflux proteins (OEP)"/>
    <property type="match status" value="1"/>
</dbReference>
<dbReference type="Pfam" id="PF02321">
    <property type="entry name" value="OEP"/>
    <property type="match status" value="2"/>
</dbReference>
<dbReference type="AlphaFoldDB" id="A0A8J8MVL9"/>
<keyword evidence="3" id="KW-0175">Coiled coil</keyword>
<keyword evidence="2" id="KW-0812">Transmembrane</keyword>
<keyword evidence="5" id="KW-1185">Reference proteome</keyword>
<dbReference type="Proteomes" id="UP000679284">
    <property type="component" value="Plasmid unnamed1"/>
</dbReference>
<dbReference type="SUPFAM" id="SSF56954">
    <property type="entry name" value="Outer membrane efflux proteins (OEP)"/>
    <property type="match status" value="1"/>
</dbReference>
<accession>A0A8J8MVL9</accession>
<keyword evidence="2" id="KW-0472">Membrane</keyword>
<feature type="coiled-coil region" evidence="3">
    <location>
        <begin position="368"/>
        <end position="395"/>
    </location>
</feature>
<comment type="similarity">
    <text evidence="1 2">Belongs to the outer membrane factor (OMF) (TC 1.B.17) family.</text>
</comment>
<keyword evidence="4" id="KW-0614">Plasmid</keyword>
<evidence type="ECO:0000313" key="4">
    <source>
        <dbReference type="EMBL" id="QUS37083.1"/>
    </source>
</evidence>
<dbReference type="KEGG" id="fap:GR316_11880"/>
<protein>
    <submittedName>
        <fullName evidence="4">Efflux transporter outer membrane subunit</fullName>
    </submittedName>
</protein>
<name>A0A8J8MVL9_9RHOB</name>
<dbReference type="NCBIfam" id="TIGR01845">
    <property type="entry name" value="outer_NodT"/>
    <property type="match status" value="1"/>
</dbReference>
<organism evidence="4 5">
    <name type="scientific">Falsirhodobacter algicola</name>
    <dbReference type="NCBI Taxonomy" id="2692330"/>
    <lineage>
        <taxon>Bacteria</taxon>
        <taxon>Pseudomonadati</taxon>
        <taxon>Pseudomonadota</taxon>
        <taxon>Alphaproteobacteria</taxon>
        <taxon>Rhodobacterales</taxon>
        <taxon>Paracoccaceae</taxon>
        <taxon>Falsirhodobacter</taxon>
    </lineage>
</organism>
<dbReference type="PANTHER" id="PTHR30203:SF30">
    <property type="entry name" value="OUTER MEMBRANE PROTEIN-RELATED"/>
    <property type="match status" value="1"/>
</dbReference>
<dbReference type="GO" id="GO:0005886">
    <property type="term" value="C:plasma membrane"/>
    <property type="evidence" value="ECO:0007669"/>
    <property type="project" value="UniProtKB-SubCell"/>
</dbReference>
<dbReference type="InterPro" id="IPR010131">
    <property type="entry name" value="MdtP/NodT-like"/>
</dbReference>
<comment type="subcellular location">
    <subcellularLocation>
        <location evidence="2">Cell membrane</location>
        <topology evidence="2">Lipid-anchor</topology>
    </subcellularLocation>
</comment>
<dbReference type="PROSITE" id="PS51257">
    <property type="entry name" value="PROKAR_LIPOPROTEIN"/>
    <property type="match status" value="1"/>
</dbReference>
<proteinExistence type="inferred from homology"/>
<evidence type="ECO:0000256" key="3">
    <source>
        <dbReference type="SAM" id="Coils"/>
    </source>
</evidence>
<dbReference type="InterPro" id="IPR003423">
    <property type="entry name" value="OMP_efflux"/>
</dbReference>
<evidence type="ECO:0000256" key="1">
    <source>
        <dbReference type="ARBA" id="ARBA00007613"/>
    </source>
</evidence>
<reference evidence="4" key="1">
    <citation type="submission" date="2020-01" db="EMBL/GenBank/DDBJ databases">
        <authorList>
            <person name="Yang Y."/>
            <person name="Kwon Y.M."/>
        </authorList>
    </citation>
    <scope>NUCLEOTIDE SEQUENCE</scope>
    <source>
        <strain evidence="4">PG104</strain>
        <plasmid evidence="4">unnamed1</plasmid>
    </source>
</reference>
<dbReference type="GO" id="GO:0015562">
    <property type="term" value="F:efflux transmembrane transporter activity"/>
    <property type="evidence" value="ECO:0007669"/>
    <property type="project" value="InterPro"/>
</dbReference>
<evidence type="ECO:0000256" key="2">
    <source>
        <dbReference type="RuleBase" id="RU362097"/>
    </source>
</evidence>
<dbReference type="Gene3D" id="2.20.200.10">
    <property type="entry name" value="Outer membrane efflux proteins (OEP)"/>
    <property type="match status" value="1"/>
</dbReference>
<dbReference type="EMBL" id="CP047290">
    <property type="protein sequence ID" value="QUS37083.1"/>
    <property type="molecule type" value="Genomic_DNA"/>
</dbReference>